<dbReference type="InterPro" id="IPR009091">
    <property type="entry name" value="RCC1/BLIP-II"/>
</dbReference>
<dbReference type="InterPro" id="IPR051553">
    <property type="entry name" value="Ran_GTPase-activating"/>
</dbReference>
<protein>
    <recommendedName>
        <fullName evidence="2">BTB domain-containing protein</fullName>
    </recommendedName>
</protein>
<dbReference type="Pfam" id="PF00651">
    <property type="entry name" value="BTB"/>
    <property type="match status" value="2"/>
</dbReference>
<dbReference type="Gene3D" id="2.130.10.30">
    <property type="entry name" value="Regulator of chromosome condensation 1/beta-lactamase-inhibitor protein II"/>
    <property type="match status" value="2"/>
</dbReference>
<feature type="repeat" description="RCC1" evidence="1">
    <location>
        <begin position="1"/>
        <end position="53"/>
    </location>
</feature>
<dbReference type="CDD" id="cd18186">
    <property type="entry name" value="BTB_POZ_ZBTB_KLHL-like"/>
    <property type="match status" value="1"/>
</dbReference>
<feature type="repeat" description="RCC1" evidence="1">
    <location>
        <begin position="228"/>
        <end position="279"/>
    </location>
</feature>
<dbReference type="SUPFAM" id="SSF50985">
    <property type="entry name" value="RCC1/BLIP-II"/>
    <property type="match status" value="1"/>
</dbReference>
<dbReference type="PROSITE" id="PS50012">
    <property type="entry name" value="RCC1_3"/>
    <property type="match status" value="4"/>
</dbReference>
<dbReference type="InterPro" id="IPR011333">
    <property type="entry name" value="SKP1/BTB/POZ_sf"/>
</dbReference>
<sequence length="663" mass="73494">MALYVWGSNATQQLGLDDDQREVLDVRHVEALRGEVLVDFSGGVQHSLAVNQFGQVFAWGRGKEGQLGLGQREEIRVRHPERVAALDGQTITKVSCGDTHSLALSADGEVFMWGLLPETREVKNDGMFDQASVSLAGLQSSAVEDREASFAGVMARLIRGSEEIYEAQNMTKHDIADAESSLAFLQQKKTQTVRHPCFVPRLSRSLRHHVIVNIAAGFAHSLAVSRDGSVFSCGYNDNGQLGIGSRRNSADFIPVQGLEGYIITQVACGQQHSMACSRVDPLGDPQRSGVCFSWGLGILGQLGLGVNISWLPMAVDISRPVKAIAAGSHHSVAVTTDGKVYTWGHSENEAFTDIEFVLLGENKRLRAHQVIVTARCGYLRGLLRAMLEHRVDQDELLVVDDFADVDPQVFFAFLLFLYTSRVDIAPHKRNALLRLAERVCLDELASECQVIWRKERPNITIPVASQELGQFEQDMQQVVLSSLYADVEFLWPNELENGEEEECKQEKSELFVTIPAHKAVLSQVDYFRTMFAGGFSEAMVVGRDGSRGRHQIVLHHMPQDGISLEAFKALLTWIYTGSVALLHSLGPRAMMDLFVVASLVSLSTLARQCEMLLIDLVTSLKLEDDVDSLTACLDFAERFDARRLRTVCLRALKIERQDGETRE</sequence>
<dbReference type="EMBL" id="JAKCXM010000785">
    <property type="protein sequence ID" value="KAJ0391922.1"/>
    <property type="molecule type" value="Genomic_DNA"/>
</dbReference>
<organism evidence="3 4">
    <name type="scientific">Pythium insidiosum</name>
    <name type="common">Pythiosis disease agent</name>
    <dbReference type="NCBI Taxonomy" id="114742"/>
    <lineage>
        <taxon>Eukaryota</taxon>
        <taxon>Sar</taxon>
        <taxon>Stramenopiles</taxon>
        <taxon>Oomycota</taxon>
        <taxon>Peronosporomycetes</taxon>
        <taxon>Pythiales</taxon>
        <taxon>Pythiaceae</taxon>
        <taxon>Pythium</taxon>
    </lineage>
</organism>
<dbReference type="SUPFAM" id="SSF54695">
    <property type="entry name" value="POZ domain"/>
    <property type="match status" value="2"/>
</dbReference>
<name>A0AAD5L9Y0_PYTIN</name>
<accession>A0AAD5L9Y0</accession>
<dbReference type="PROSITE" id="PS50097">
    <property type="entry name" value="BTB"/>
    <property type="match status" value="2"/>
</dbReference>
<evidence type="ECO:0000256" key="1">
    <source>
        <dbReference type="PROSITE-ProRule" id="PRU00235"/>
    </source>
</evidence>
<feature type="domain" description="BTB" evidence="2">
    <location>
        <begin position="514"/>
        <end position="583"/>
    </location>
</feature>
<evidence type="ECO:0000313" key="4">
    <source>
        <dbReference type="Proteomes" id="UP001209570"/>
    </source>
</evidence>
<dbReference type="AlphaFoldDB" id="A0AAD5L9Y0"/>
<keyword evidence="4" id="KW-1185">Reference proteome</keyword>
<evidence type="ECO:0000259" key="2">
    <source>
        <dbReference type="PROSITE" id="PS50097"/>
    </source>
</evidence>
<feature type="repeat" description="RCC1" evidence="1">
    <location>
        <begin position="54"/>
        <end position="107"/>
    </location>
</feature>
<feature type="domain" description="BTB" evidence="2">
    <location>
        <begin position="352"/>
        <end position="426"/>
    </location>
</feature>
<dbReference type="SMART" id="SM00225">
    <property type="entry name" value="BTB"/>
    <property type="match status" value="2"/>
</dbReference>
<comment type="caution">
    <text evidence="3">The sequence shown here is derived from an EMBL/GenBank/DDBJ whole genome shotgun (WGS) entry which is preliminary data.</text>
</comment>
<dbReference type="Gene3D" id="3.30.710.10">
    <property type="entry name" value="Potassium Channel Kv1.1, Chain A"/>
    <property type="match status" value="1"/>
</dbReference>
<dbReference type="InterPro" id="IPR000210">
    <property type="entry name" value="BTB/POZ_dom"/>
</dbReference>
<dbReference type="Pfam" id="PF00415">
    <property type="entry name" value="RCC1"/>
    <property type="match status" value="4"/>
</dbReference>
<dbReference type="InterPro" id="IPR000408">
    <property type="entry name" value="Reg_chr_condens"/>
</dbReference>
<gene>
    <name evidence="3" type="ORF">P43SY_010583</name>
</gene>
<evidence type="ECO:0000313" key="3">
    <source>
        <dbReference type="EMBL" id="KAJ0391922.1"/>
    </source>
</evidence>
<proteinExistence type="predicted"/>
<dbReference type="PANTHER" id="PTHR45982">
    <property type="entry name" value="REGULATOR OF CHROMOSOME CONDENSATION"/>
    <property type="match status" value="1"/>
</dbReference>
<dbReference type="PANTHER" id="PTHR45982:SF1">
    <property type="entry name" value="REGULATOR OF CHROMOSOME CONDENSATION"/>
    <property type="match status" value="1"/>
</dbReference>
<dbReference type="PRINTS" id="PR00633">
    <property type="entry name" value="RCCNDNSATION"/>
</dbReference>
<reference evidence="3" key="1">
    <citation type="submission" date="2021-12" db="EMBL/GenBank/DDBJ databases">
        <title>Prjna785345.</title>
        <authorList>
            <person name="Rujirawat T."/>
            <person name="Krajaejun T."/>
        </authorList>
    </citation>
    <scope>NUCLEOTIDE SEQUENCE</scope>
    <source>
        <strain evidence="3">Pi057C3</strain>
    </source>
</reference>
<dbReference type="PROSITE" id="PS00626">
    <property type="entry name" value="RCC1_2"/>
    <property type="match status" value="2"/>
</dbReference>
<dbReference type="Proteomes" id="UP001209570">
    <property type="component" value="Unassembled WGS sequence"/>
</dbReference>
<feature type="repeat" description="RCC1" evidence="1">
    <location>
        <begin position="289"/>
        <end position="337"/>
    </location>
</feature>